<dbReference type="Proteomes" id="UP000563151">
    <property type="component" value="Unassembled WGS sequence"/>
</dbReference>
<keyword evidence="1" id="KW-0472">Membrane</keyword>
<dbReference type="RefSeq" id="WP_035145406.1">
    <property type="nucleotide sequence ID" value="NZ_JAAZWO010000018.1"/>
</dbReference>
<evidence type="ECO:0000256" key="1">
    <source>
        <dbReference type="SAM" id="Phobius"/>
    </source>
</evidence>
<sequence>MSDNAGIKIFGVIVVLIIIVLADFPHLLNASYPKKAMIFYFSIIAINLIVSILLISGVEIISPGMVLEKIVRLFVPGKPVQ</sequence>
<reference evidence="2 3" key="1">
    <citation type="submission" date="2020-04" db="EMBL/GenBank/DDBJ databases">
        <title>Genomic insights into acetone-butanol-ethanol (ABE) fermentation by sequencing solventogenic clostridia strains.</title>
        <authorList>
            <person name="Brown S."/>
        </authorList>
    </citation>
    <scope>NUCLEOTIDE SEQUENCE [LARGE SCALE GENOMIC DNA]</scope>
    <source>
        <strain evidence="2 3">DJ011</strain>
    </source>
</reference>
<gene>
    <name evidence="2" type="ORF">HGG79_13535</name>
</gene>
<accession>A0A923J0Z6</accession>
<proteinExistence type="predicted"/>
<organism evidence="2 3">
    <name type="scientific">Clostridium tetanomorphum</name>
    <dbReference type="NCBI Taxonomy" id="1553"/>
    <lineage>
        <taxon>Bacteria</taxon>
        <taxon>Bacillati</taxon>
        <taxon>Bacillota</taxon>
        <taxon>Clostridia</taxon>
        <taxon>Eubacteriales</taxon>
        <taxon>Clostridiaceae</taxon>
        <taxon>Clostridium</taxon>
    </lineage>
</organism>
<feature type="transmembrane region" description="Helical" evidence="1">
    <location>
        <begin position="37"/>
        <end position="58"/>
    </location>
</feature>
<keyword evidence="3" id="KW-1185">Reference proteome</keyword>
<keyword evidence="1" id="KW-1133">Transmembrane helix</keyword>
<name>A0A923J0Z6_CLOTT</name>
<dbReference type="AlphaFoldDB" id="A0A923J0Z6"/>
<evidence type="ECO:0000313" key="3">
    <source>
        <dbReference type="Proteomes" id="UP000563151"/>
    </source>
</evidence>
<protein>
    <submittedName>
        <fullName evidence="2">Uncharacterized protein</fullName>
    </submittedName>
</protein>
<comment type="caution">
    <text evidence="2">The sequence shown here is derived from an EMBL/GenBank/DDBJ whole genome shotgun (WGS) entry which is preliminary data.</text>
</comment>
<keyword evidence="1" id="KW-0812">Transmembrane</keyword>
<dbReference type="EMBL" id="JAAZWO010000018">
    <property type="protein sequence ID" value="MBC2398786.1"/>
    <property type="molecule type" value="Genomic_DNA"/>
</dbReference>
<evidence type="ECO:0000313" key="2">
    <source>
        <dbReference type="EMBL" id="MBC2398786.1"/>
    </source>
</evidence>
<feature type="transmembrane region" description="Helical" evidence="1">
    <location>
        <begin position="6"/>
        <end position="25"/>
    </location>
</feature>